<evidence type="ECO:0000313" key="1">
    <source>
        <dbReference type="EMBL" id="MBK1781741.1"/>
    </source>
</evidence>
<proteinExistence type="predicted"/>
<comment type="caution">
    <text evidence="1">The sequence shown here is derived from an EMBL/GenBank/DDBJ whole genome shotgun (WGS) entry which is preliminary data.</text>
</comment>
<dbReference type="SUPFAM" id="SSF53697">
    <property type="entry name" value="SIS domain"/>
    <property type="match status" value="1"/>
</dbReference>
<gene>
    <name evidence="1" type="ORF">JHL22_10980</name>
</gene>
<accession>A0ABS1ECT5</accession>
<name>A0ABS1ECT5_9BURK</name>
<reference evidence="1 2" key="1">
    <citation type="submission" date="2020-12" db="EMBL/GenBank/DDBJ databases">
        <authorList>
            <person name="Lu T."/>
            <person name="Wang Q."/>
            <person name="Han X."/>
        </authorList>
    </citation>
    <scope>NUCLEOTIDE SEQUENCE [LARGE SCALE GENOMIC DNA]</scope>
    <source>
        <strain evidence="1 2">WQ 585</strain>
    </source>
</reference>
<dbReference type="InterPro" id="IPR001672">
    <property type="entry name" value="G6P_Isomerase"/>
</dbReference>
<dbReference type="Pfam" id="PF00342">
    <property type="entry name" value="PGI"/>
    <property type="match status" value="1"/>
</dbReference>
<evidence type="ECO:0000313" key="2">
    <source>
        <dbReference type="Proteomes" id="UP000635316"/>
    </source>
</evidence>
<dbReference type="Proteomes" id="UP000635316">
    <property type="component" value="Unassembled WGS sequence"/>
</dbReference>
<sequence>MYYANQFTYAENAEALVEQHHLALSNCLTQSRLLAFGNQVLEAEALQDLPGYKKYEGNQPSSTILLNELSLYSLGMLITRHSPKNHYNY</sequence>
<keyword evidence="2" id="KW-1185">Reference proteome</keyword>
<dbReference type="InterPro" id="IPR046348">
    <property type="entry name" value="SIS_dom_sf"/>
</dbReference>
<organism evidence="1 2">
    <name type="scientific">Advenella mandrilli</name>
    <dbReference type="NCBI Taxonomy" id="2800330"/>
    <lineage>
        <taxon>Bacteria</taxon>
        <taxon>Pseudomonadati</taxon>
        <taxon>Pseudomonadota</taxon>
        <taxon>Betaproteobacteria</taxon>
        <taxon>Burkholderiales</taxon>
        <taxon>Alcaligenaceae</taxon>
    </lineage>
</organism>
<protein>
    <submittedName>
        <fullName evidence="1">Uncharacterized protein</fullName>
    </submittedName>
</protein>
<dbReference type="EMBL" id="JAENGP010000012">
    <property type="protein sequence ID" value="MBK1781741.1"/>
    <property type="molecule type" value="Genomic_DNA"/>
</dbReference>
<dbReference type="RefSeq" id="WP_200237248.1">
    <property type="nucleotide sequence ID" value="NZ_JAENGP010000012.1"/>
</dbReference>
<dbReference type="Gene3D" id="3.40.50.10490">
    <property type="entry name" value="Glucose-6-phosphate isomerase like protein, domain 1"/>
    <property type="match status" value="1"/>
</dbReference>